<feature type="compositionally biased region" description="Basic and acidic residues" evidence="1">
    <location>
        <begin position="63"/>
        <end position="76"/>
    </location>
</feature>
<sequence>MLLRHFSAWRREKWSRTAIDELECGQSTTPLPSFFIPGAAKPQRAKSIGTEAGWRKGPTRGAEMSRRKLNADERSGKTSRRKLNMSVVLTFEEDRIFVHTAPNPNNKSPGTGCSELLTVRSFILGS</sequence>
<comment type="caution">
    <text evidence="2">The sequence shown here is derived from an EMBL/GenBank/DDBJ whole genome shotgun (WGS) entry which is preliminary data.</text>
</comment>
<evidence type="ECO:0000256" key="1">
    <source>
        <dbReference type="SAM" id="MobiDB-lite"/>
    </source>
</evidence>
<dbReference type="AlphaFoldDB" id="A0AAE0S2K6"/>
<gene>
    <name evidence="2" type="ORF">CHS0354_031342</name>
</gene>
<evidence type="ECO:0000313" key="2">
    <source>
        <dbReference type="EMBL" id="KAK3584019.1"/>
    </source>
</evidence>
<dbReference type="EMBL" id="JAEAOA010001876">
    <property type="protein sequence ID" value="KAK3584019.1"/>
    <property type="molecule type" value="Genomic_DNA"/>
</dbReference>
<organism evidence="2 3">
    <name type="scientific">Potamilus streckersoni</name>
    <dbReference type="NCBI Taxonomy" id="2493646"/>
    <lineage>
        <taxon>Eukaryota</taxon>
        <taxon>Metazoa</taxon>
        <taxon>Spiralia</taxon>
        <taxon>Lophotrochozoa</taxon>
        <taxon>Mollusca</taxon>
        <taxon>Bivalvia</taxon>
        <taxon>Autobranchia</taxon>
        <taxon>Heteroconchia</taxon>
        <taxon>Palaeoheterodonta</taxon>
        <taxon>Unionida</taxon>
        <taxon>Unionoidea</taxon>
        <taxon>Unionidae</taxon>
        <taxon>Ambleminae</taxon>
        <taxon>Lampsilini</taxon>
        <taxon>Potamilus</taxon>
    </lineage>
</organism>
<name>A0AAE0S2K6_9BIVA</name>
<proteinExistence type="predicted"/>
<feature type="region of interest" description="Disordered" evidence="1">
    <location>
        <begin position="33"/>
        <end position="80"/>
    </location>
</feature>
<reference evidence="2" key="1">
    <citation type="journal article" date="2021" name="Genome Biol. Evol.">
        <title>A High-Quality Reference Genome for a Parasitic Bivalve with Doubly Uniparental Inheritance (Bivalvia: Unionida).</title>
        <authorList>
            <person name="Smith C.H."/>
        </authorList>
    </citation>
    <scope>NUCLEOTIDE SEQUENCE</scope>
    <source>
        <strain evidence="2">CHS0354</strain>
    </source>
</reference>
<dbReference type="Proteomes" id="UP001195483">
    <property type="component" value="Unassembled WGS sequence"/>
</dbReference>
<protein>
    <submittedName>
        <fullName evidence="2">Uncharacterized protein</fullName>
    </submittedName>
</protein>
<reference evidence="2" key="3">
    <citation type="submission" date="2023-05" db="EMBL/GenBank/DDBJ databases">
        <authorList>
            <person name="Smith C.H."/>
        </authorList>
    </citation>
    <scope>NUCLEOTIDE SEQUENCE</scope>
    <source>
        <strain evidence="2">CHS0354</strain>
        <tissue evidence="2">Mantle</tissue>
    </source>
</reference>
<evidence type="ECO:0000313" key="3">
    <source>
        <dbReference type="Proteomes" id="UP001195483"/>
    </source>
</evidence>
<reference evidence="2" key="2">
    <citation type="journal article" date="2021" name="Genome Biol. Evol.">
        <title>Developing a high-quality reference genome for a parasitic bivalve with doubly uniparental inheritance (Bivalvia: Unionida).</title>
        <authorList>
            <person name="Smith C.H."/>
        </authorList>
    </citation>
    <scope>NUCLEOTIDE SEQUENCE</scope>
    <source>
        <strain evidence="2">CHS0354</strain>
        <tissue evidence="2">Mantle</tissue>
    </source>
</reference>
<accession>A0AAE0S2K6</accession>
<keyword evidence="3" id="KW-1185">Reference proteome</keyword>